<dbReference type="Pfam" id="PF13102">
    <property type="entry name" value="Phage_int_SAM_5"/>
    <property type="match status" value="1"/>
</dbReference>
<name>A0A174M6I5_BACUN</name>
<dbReference type="InterPro" id="IPR010998">
    <property type="entry name" value="Integrase_recombinase_N"/>
</dbReference>
<dbReference type="InterPro" id="IPR025269">
    <property type="entry name" value="SAM-like_dom"/>
</dbReference>
<dbReference type="PANTHER" id="PTHR30349">
    <property type="entry name" value="PHAGE INTEGRASE-RELATED"/>
    <property type="match status" value="1"/>
</dbReference>
<dbReference type="Proteomes" id="UP000284022">
    <property type="component" value="Unassembled WGS sequence"/>
</dbReference>
<evidence type="ECO:0000259" key="4">
    <source>
        <dbReference type="PROSITE" id="PS51898"/>
    </source>
</evidence>
<dbReference type="Gene3D" id="1.10.150.130">
    <property type="match status" value="1"/>
</dbReference>
<keyword evidence="2" id="KW-0238">DNA-binding</keyword>
<proteinExistence type="inferred from homology"/>
<dbReference type="PANTHER" id="PTHR30349:SF64">
    <property type="entry name" value="PROPHAGE INTEGRASE INTD-RELATED"/>
    <property type="match status" value="1"/>
</dbReference>
<evidence type="ECO:0000313" key="6">
    <source>
        <dbReference type="EMBL" id="RGU39265.1"/>
    </source>
</evidence>
<accession>A0A174M6I5</accession>
<protein>
    <submittedName>
        <fullName evidence="5 6">Integrase</fullName>
    </submittedName>
</protein>
<evidence type="ECO:0000313" key="5">
    <source>
        <dbReference type="EMBL" id="CUP30746.1"/>
    </source>
</evidence>
<dbReference type="RefSeq" id="WP_057089474.1">
    <property type="nucleotide sequence ID" value="NZ_CYZF01000011.1"/>
</dbReference>
<dbReference type="AlphaFoldDB" id="A0A174M6I5"/>
<dbReference type="EMBL" id="QRXV01000010">
    <property type="protein sequence ID" value="RGU39265.1"/>
    <property type="molecule type" value="Genomic_DNA"/>
</dbReference>
<evidence type="ECO:0000256" key="3">
    <source>
        <dbReference type="ARBA" id="ARBA00023172"/>
    </source>
</evidence>
<evidence type="ECO:0000313" key="8">
    <source>
        <dbReference type="Proteomes" id="UP000284022"/>
    </source>
</evidence>
<dbReference type="CDD" id="cd01185">
    <property type="entry name" value="INTN1_C_like"/>
    <property type="match status" value="1"/>
</dbReference>
<dbReference type="Pfam" id="PF00589">
    <property type="entry name" value="Phage_integrase"/>
    <property type="match status" value="1"/>
</dbReference>
<comment type="similarity">
    <text evidence="1">Belongs to the 'phage' integrase family.</text>
</comment>
<reference evidence="5 7" key="1">
    <citation type="submission" date="2015-09" db="EMBL/GenBank/DDBJ databases">
        <authorList>
            <consortium name="Pathogen Informatics"/>
        </authorList>
    </citation>
    <scope>NUCLEOTIDE SEQUENCE [LARGE SCALE GENOMIC DNA]</scope>
    <source>
        <strain evidence="5 7">2789STDY5608791</strain>
    </source>
</reference>
<keyword evidence="3" id="KW-0233">DNA recombination</keyword>
<gene>
    <name evidence="6" type="ORF">DWW83_11000</name>
    <name evidence="5" type="ORF">ERS417307_03436</name>
</gene>
<dbReference type="GO" id="GO:0006310">
    <property type="term" value="P:DNA recombination"/>
    <property type="evidence" value="ECO:0007669"/>
    <property type="project" value="UniProtKB-KW"/>
</dbReference>
<dbReference type="Pfam" id="PF17293">
    <property type="entry name" value="Arm-DNA-bind_5"/>
    <property type="match status" value="1"/>
</dbReference>
<dbReference type="Proteomes" id="UP000095419">
    <property type="component" value="Unassembled WGS sequence"/>
</dbReference>
<evidence type="ECO:0000256" key="2">
    <source>
        <dbReference type="ARBA" id="ARBA00023125"/>
    </source>
</evidence>
<evidence type="ECO:0000256" key="1">
    <source>
        <dbReference type="ARBA" id="ARBA00008857"/>
    </source>
</evidence>
<dbReference type="InterPro" id="IPR002104">
    <property type="entry name" value="Integrase_catalytic"/>
</dbReference>
<evidence type="ECO:0000313" key="7">
    <source>
        <dbReference type="Proteomes" id="UP000095419"/>
    </source>
</evidence>
<feature type="domain" description="Tyr recombinase" evidence="4">
    <location>
        <begin position="222"/>
        <end position="404"/>
    </location>
</feature>
<dbReference type="SUPFAM" id="SSF56349">
    <property type="entry name" value="DNA breaking-rejoining enzymes"/>
    <property type="match status" value="1"/>
</dbReference>
<dbReference type="EMBL" id="CYZF01000011">
    <property type="protein sequence ID" value="CUP30746.1"/>
    <property type="molecule type" value="Genomic_DNA"/>
</dbReference>
<dbReference type="PROSITE" id="PS51898">
    <property type="entry name" value="TYR_RECOMBINASE"/>
    <property type="match status" value="1"/>
</dbReference>
<organism evidence="5 7">
    <name type="scientific">Bacteroides uniformis</name>
    <dbReference type="NCBI Taxonomy" id="820"/>
    <lineage>
        <taxon>Bacteria</taxon>
        <taxon>Pseudomonadati</taxon>
        <taxon>Bacteroidota</taxon>
        <taxon>Bacteroidia</taxon>
        <taxon>Bacteroidales</taxon>
        <taxon>Bacteroidaceae</taxon>
        <taxon>Bacteroides</taxon>
    </lineage>
</organism>
<dbReference type="GO" id="GO:0015074">
    <property type="term" value="P:DNA integration"/>
    <property type="evidence" value="ECO:0007669"/>
    <property type="project" value="InterPro"/>
</dbReference>
<dbReference type="GO" id="GO:0003677">
    <property type="term" value="F:DNA binding"/>
    <property type="evidence" value="ECO:0007669"/>
    <property type="project" value="UniProtKB-KW"/>
</dbReference>
<dbReference type="InterPro" id="IPR050090">
    <property type="entry name" value="Tyrosine_recombinase_XerCD"/>
</dbReference>
<reference evidence="6 8" key="2">
    <citation type="submission" date="2018-08" db="EMBL/GenBank/DDBJ databases">
        <title>A genome reference for cultivated species of the human gut microbiota.</title>
        <authorList>
            <person name="Zou Y."/>
            <person name="Xue W."/>
            <person name="Luo G."/>
        </authorList>
    </citation>
    <scope>NUCLEOTIDE SEQUENCE [LARGE SCALE GENOMIC DNA]</scope>
    <source>
        <strain evidence="6 8">AF17-20</strain>
    </source>
</reference>
<sequence length="412" mass="47709">MKQESMKVLFFIRKSRLKKNGEAPIFLRVTIHGQQDEIRIQRSVPIRLWNNAKGCSKGKDRTAVELNSYIESLTVRLYQIHKELICQEALITPKHLLIKLFSKEERRTVLGTMKKYMDDWSALIGKEYQKSTLSRYGNCYDSLQTVINEFYKKEDISFNELNGEFIDAFEMHLRIVRKLSQNTLTKYMSCFRKIIGIARDNGWLAFDPLAGKRKRLFRKEETCPTFLTLEELQRIISKDFSTTRLEHVKDFFLFCCLTGMSYIDVSTLLPVHLCRDNKGQLWIHKSRVKITAAKETCTSNVPLLAPAVAILDKYRGWNPDNPDGPCLPVPSNQKMNEYLKEIATLCRINKRLTVHVARHTFGTTVTLANNVSLQNVSKMLGHSSTRMTQHYARVLDKNIMEDMQGVAKLIFK</sequence>
<dbReference type="InterPro" id="IPR011010">
    <property type="entry name" value="DNA_brk_join_enz"/>
</dbReference>
<dbReference type="InterPro" id="IPR035386">
    <property type="entry name" value="Arm-DNA-bind_5"/>
</dbReference>
<dbReference type="Gene3D" id="1.10.443.10">
    <property type="entry name" value="Intergrase catalytic core"/>
    <property type="match status" value="1"/>
</dbReference>
<dbReference type="InterPro" id="IPR013762">
    <property type="entry name" value="Integrase-like_cat_sf"/>
</dbReference>